<name>W7TBJ7_9STRA</name>
<dbReference type="Pfam" id="PF07690">
    <property type="entry name" value="MFS_1"/>
    <property type="match status" value="1"/>
</dbReference>
<accession>W7TBJ7</accession>
<dbReference type="InterPro" id="IPR011701">
    <property type="entry name" value="MFS"/>
</dbReference>
<dbReference type="InterPro" id="IPR036259">
    <property type="entry name" value="MFS_trans_sf"/>
</dbReference>
<proteinExistence type="predicted"/>
<feature type="transmembrane region" description="Helical" evidence="1">
    <location>
        <begin position="133"/>
        <end position="162"/>
    </location>
</feature>
<feature type="transmembrane region" description="Helical" evidence="1">
    <location>
        <begin position="108"/>
        <end position="127"/>
    </location>
</feature>
<organism evidence="2 3">
    <name type="scientific">Nannochloropsis gaditana</name>
    <dbReference type="NCBI Taxonomy" id="72520"/>
    <lineage>
        <taxon>Eukaryota</taxon>
        <taxon>Sar</taxon>
        <taxon>Stramenopiles</taxon>
        <taxon>Ochrophyta</taxon>
        <taxon>Eustigmatophyceae</taxon>
        <taxon>Eustigmatales</taxon>
        <taxon>Monodopsidaceae</taxon>
        <taxon>Nannochloropsis</taxon>
    </lineage>
</organism>
<keyword evidence="3" id="KW-1185">Reference proteome</keyword>
<comment type="caution">
    <text evidence="2">The sequence shown here is derived from an EMBL/GenBank/DDBJ whole genome shotgun (WGS) entry which is preliminary data.</text>
</comment>
<feature type="transmembrane region" description="Helical" evidence="1">
    <location>
        <begin position="36"/>
        <end position="57"/>
    </location>
</feature>
<gene>
    <name evidence="2" type="ORF">Naga_100061g10</name>
</gene>
<protein>
    <submittedName>
        <fullName evidence="2">Major facilitator superfamily</fullName>
    </submittedName>
</protein>
<dbReference type="GO" id="GO:0022857">
    <property type="term" value="F:transmembrane transporter activity"/>
    <property type="evidence" value="ECO:0007669"/>
    <property type="project" value="InterPro"/>
</dbReference>
<keyword evidence="1" id="KW-0472">Membrane</keyword>
<evidence type="ECO:0000313" key="2">
    <source>
        <dbReference type="EMBL" id="EWM20918.1"/>
    </source>
</evidence>
<reference evidence="2 3" key="1">
    <citation type="journal article" date="2014" name="Mol. Plant">
        <title>Chromosome Scale Genome Assembly and Transcriptome Profiling of Nannochloropsis gaditana in Nitrogen Depletion.</title>
        <authorList>
            <person name="Corteggiani Carpinelli E."/>
            <person name="Telatin A."/>
            <person name="Vitulo N."/>
            <person name="Forcato C."/>
            <person name="D'Angelo M."/>
            <person name="Schiavon R."/>
            <person name="Vezzi A."/>
            <person name="Giacometti G.M."/>
            <person name="Morosinotto T."/>
            <person name="Valle G."/>
        </authorList>
    </citation>
    <scope>NUCLEOTIDE SEQUENCE [LARGE SCALE GENOMIC DNA]</scope>
    <source>
        <strain evidence="2 3">B-31</strain>
    </source>
</reference>
<evidence type="ECO:0000256" key="1">
    <source>
        <dbReference type="SAM" id="Phobius"/>
    </source>
</evidence>
<sequence length="272" mass="29627">MEPTPVTAILPRGDRTFQGRPTLFQGVRYVLSSPRLVRLILVLSLTSFLNGGLFLSVKLLTLHSEGFDMQPRESSTILLLFGCWAMAFNACLFRPLVRRLGPKRANMLGLLGTSLGVLVLPLADAFVEARTWALWTCTVASVLVFASSYMLVNSLLVGFISAHASPSMQGITQGLAVSLSSSLSGLEPVVLGSVANAAQEARLPVLTFLFLTCGYLVSFLALRGVPRAALEGECNLLNVEGVDFPPIRLDEITIVCKECLYFKKWLQFKADE</sequence>
<keyword evidence="1" id="KW-0812">Transmembrane</keyword>
<dbReference type="Proteomes" id="UP000019335">
    <property type="component" value="Unassembled WGS sequence"/>
</dbReference>
<dbReference type="SUPFAM" id="SSF103473">
    <property type="entry name" value="MFS general substrate transporter"/>
    <property type="match status" value="1"/>
</dbReference>
<dbReference type="EMBL" id="AZIL01002741">
    <property type="protein sequence ID" value="EWM20918.1"/>
    <property type="molecule type" value="Genomic_DNA"/>
</dbReference>
<dbReference type="AlphaFoldDB" id="W7TBJ7"/>
<feature type="transmembrane region" description="Helical" evidence="1">
    <location>
        <begin position="77"/>
        <end position="96"/>
    </location>
</feature>
<feature type="transmembrane region" description="Helical" evidence="1">
    <location>
        <begin position="201"/>
        <end position="222"/>
    </location>
</feature>
<keyword evidence="1" id="KW-1133">Transmembrane helix</keyword>
<dbReference type="Gene3D" id="1.20.1250.20">
    <property type="entry name" value="MFS general substrate transporter like domains"/>
    <property type="match status" value="1"/>
</dbReference>
<evidence type="ECO:0000313" key="3">
    <source>
        <dbReference type="Proteomes" id="UP000019335"/>
    </source>
</evidence>